<evidence type="ECO:0000313" key="10">
    <source>
        <dbReference type="EMBL" id="EKA92717.1"/>
    </source>
</evidence>
<keyword evidence="7" id="KW-0198">Cysteine biosynthesis</keyword>
<feature type="non-terminal residue" evidence="10">
    <location>
        <position position="1"/>
    </location>
</feature>
<comment type="cofactor">
    <cofactor evidence="1">
        <name>pyridoxal 5'-phosphate</name>
        <dbReference type="ChEBI" id="CHEBI:597326"/>
    </cofactor>
</comment>
<evidence type="ECO:0000256" key="8">
    <source>
        <dbReference type="ARBA" id="ARBA00047931"/>
    </source>
</evidence>
<evidence type="ECO:0000259" key="9">
    <source>
        <dbReference type="Pfam" id="PF00291"/>
    </source>
</evidence>
<dbReference type="RefSeq" id="WP_005969044.1">
    <property type="nucleotide sequence ID" value="NZ_JH815415.1"/>
</dbReference>
<comment type="caution">
    <text evidence="10">The sequence shown here is derived from an EMBL/GenBank/DDBJ whole genome shotgun (WGS) entry which is preliminary data.</text>
</comment>
<dbReference type="InterPro" id="IPR001926">
    <property type="entry name" value="TrpB-like_PALP"/>
</dbReference>
<evidence type="ECO:0000256" key="2">
    <source>
        <dbReference type="ARBA" id="ARBA00007103"/>
    </source>
</evidence>
<evidence type="ECO:0000256" key="4">
    <source>
        <dbReference type="ARBA" id="ARBA00022605"/>
    </source>
</evidence>
<evidence type="ECO:0000313" key="11">
    <source>
        <dbReference type="Proteomes" id="UP000005809"/>
    </source>
</evidence>
<keyword evidence="4" id="KW-0028">Amino-acid biosynthesis</keyword>
<organism evidence="10 11">
    <name type="scientific">Fusobacterium periodonticum D10</name>
    <dbReference type="NCBI Taxonomy" id="620833"/>
    <lineage>
        <taxon>Bacteria</taxon>
        <taxon>Fusobacteriati</taxon>
        <taxon>Fusobacteriota</taxon>
        <taxon>Fusobacteriia</taxon>
        <taxon>Fusobacteriales</taxon>
        <taxon>Fusobacteriaceae</taxon>
        <taxon>Fusobacterium</taxon>
    </lineage>
</organism>
<dbReference type="EMBL" id="ACIF01000325">
    <property type="protein sequence ID" value="EKA92717.1"/>
    <property type="molecule type" value="Genomic_DNA"/>
</dbReference>
<dbReference type="AlphaFoldDB" id="K1GTG7"/>
<name>K1GTG7_9FUSO</name>
<proteinExistence type="inferred from homology"/>
<dbReference type="PANTHER" id="PTHR10314">
    <property type="entry name" value="CYSTATHIONINE BETA-SYNTHASE"/>
    <property type="match status" value="1"/>
</dbReference>
<comment type="similarity">
    <text evidence="2">Belongs to the cysteine synthase/cystathionine beta-synthase family.</text>
</comment>
<accession>K1GTG7</accession>
<dbReference type="SUPFAM" id="SSF53686">
    <property type="entry name" value="Tryptophan synthase beta subunit-like PLP-dependent enzymes"/>
    <property type="match status" value="1"/>
</dbReference>
<feature type="domain" description="Tryptophan synthase beta chain-like PALP" evidence="9">
    <location>
        <begin position="2"/>
        <end position="162"/>
    </location>
</feature>
<dbReference type="Pfam" id="PF00291">
    <property type="entry name" value="PALP"/>
    <property type="match status" value="1"/>
</dbReference>
<dbReference type="FunFam" id="3.40.50.1100:FF:000006">
    <property type="entry name" value="Cysteine synthase"/>
    <property type="match status" value="1"/>
</dbReference>
<evidence type="ECO:0000256" key="6">
    <source>
        <dbReference type="ARBA" id="ARBA00022898"/>
    </source>
</evidence>
<keyword evidence="6" id="KW-0663">Pyridoxal phosphate</keyword>
<evidence type="ECO:0000256" key="5">
    <source>
        <dbReference type="ARBA" id="ARBA00022679"/>
    </source>
</evidence>
<evidence type="ECO:0000256" key="3">
    <source>
        <dbReference type="ARBA" id="ARBA00012681"/>
    </source>
</evidence>
<comment type="catalytic activity">
    <reaction evidence="8">
        <text>O-acetyl-L-serine + hydrogen sulfide = L-cysteine + acetate</text>
        <dbReference type="Rhea" id="RHEA:14829"/>
        <dbReference type="ChEBI" id="CHEBI:29919"/>
        <dbReference type="ChEBI" id="CHEBI:30089"/>
        <dbReference type="ChEBI" id="CHEBI:35235"/>
        <dbReference type="ChEBI" id="CHEBI:58340"/>
        <dbReference type="EC" id="2.5.1.47"/>
    </reaction>
</comment>
<dbReference type="InterPro" id="IPR036052">
    <property type="entry name" value="TrpB-like_PALP_sf"/>
</dbReference>
<dbReference type="GO" id="GO:0004124">
    <property type="term" value="F:cysteine synthase activity"/>
    <property type="evidence" value="ECO:0007669"/>
    <property type="project" value="UniProtKB-EC"/>
</dbReference>
<protein>
    <recommendedName>
        <fullName evidence="3">cysteine synthase</fullName>
        <ecNumber evidence="3">2.5.1.47</ecNumber>
    </recommendedName>
</protein>
<dbReference type="Gene3D" id="3.40.50.1100">
    <property type="match status" value="1"/>
</dbReference>
<sequence>EEKKYFIPNQFTNPNNPKAHYENTAEEILRDMDNKVDVYICGTGTGGSFSGTAKKLKEKLPNIKTFPVEPASSPLLSKGYIGPHKIQGMGMSIGGIPVVYDGSLADGILVCDDEDAFKMMRELSFKEGILAGISSGATFKAALDYSKENANKGLRIVVLSTDSGEKYLSNAYNY</sequence>
<gene>
    <name evidence="10" type="ORF">FPOG_02620</name>
</gene>
<evidence type="ECO:0000256" key="7">
    <source>
        <dbReference type="ARBA" id="ARBA00023192"/>
    </source>
</evidence>
<dbReference type="Proteomes" id="UP000005809">
    <property type="component" value="Unassembled WGS sequence"/>
</dbReference>
<reference evidence="10 11" key="1">
    <citation type="submission" date="2012-05" db="EMBL/GenBank/DDBJ databases">
        <title>The Genome Sequence of Fusobacterium periodontium Oral Taxon 201 Strain D10.</title>
        <authorList>
            <consortium name="The Broad Institute Genome Sequencing Platform"/>
            <consortium name="The Broad Institute Genome Sequencing Center for Infectious Disease"/>
            <person name="Earl A."/>
            <person name="Ward D."/>
            <person name="Feldgarden M."/>
            <person name="Gevers D."/>
            <person name="Strauss J."/>
            <person name="Sibley C."/>
            <person name="White A."/>
            <person name="Ambrose C.E."/>
            <person name="Allen-Vercoe E."/>
            <person name="Walker B."/>
            <person name="Young S.K."/>
            <person name="Zeng Q."/>
            <person name="Gargeya S."/>
            <person name="Fitzgerald M."/>
            <person name="Haas B."/>
            <person name="Abouelleil A."/>
            <person name="Alvarado L."/>
            <person name="Arachchi H.M."/>
            <person name="Berlin A.M."/>
            <person name="Chapman S.B."/>
            <person name="Goldberg J."/>
            <person name="Griggs A."/>
            <person name="Gujja S."/>
            <person name="Hansen M."/>
            <person name="Howarth C."/>
            <person name="Imamovic A."/>
            <person name="Larimer J."/>
            <person name="McCowan C."/>
            <person name="Montmayeur A."/>
            <person name="Murphy C."/>
            <person name="Neiman D."/>
            <person name="Pearson M."/>
            <person name="Priest M."/>
            <person name="Roberts A."/>
            <person name="Saif S."/>
            <person name="Shea T."/>
            <person name="Sisk P."/>
            <person name="Sykes S."/>
            <person name="Wortman J."/>
            <person name="Nusbaum C."/>
            <person name="Birren B."/>
        </authorList>
    </citation>
    <scope>NUCLEOTIDE SEQUENCE [LARGE SCALE GENOMIC DNA]</scope>
    <source>
        <strain evidence="10 11">D10</strain>
    </source>
</reference>
<keyword evidence="5" id="KW-0808">Transferase</keyword>
<evidence type="ECO:0000256" key="1">
    <source>
        <dbReference type="ARBA" id="ARBA00001933"/>
    </source>
</evidence>
<dbReference type="HOGENOM" id="CLU_021018_5_0_0"/>
<dbReference type="InterPro" id="IPR050214">
    <property type="entry name" value="Cys_Synth/Cystath_Beta-Synth"/>
</dbReference>
<dbReference type="EC" id="2.5.1.47" evidence="3"/>
<dbReference type="PATRIC" id="fig|620833.3.peg.1968"/>